<comment type="similarity">
    <text evidence="10">Belongs to the glycosyltransferase 28 family. MurG subfamily.</text>
</comment>
<keyword evidence="8 10" id="KW-0131">Cell cycle</keyword>
<dbReference type="GO" id="GO:0051991">
    <property type="term" value="F:UDP-N-acetyl-D-glucosamine:N-acetylmuramoyl-L-alanyl-D-glutamyl-meso-2,6-diaminopimelyl-D-alanyl-D-alanine-diphosphoundecaprenol 4-beta-N-acetylglucosaminlytransferase activity"/>
    <property type="evidence" value="ECO:0007669"/>
    <property type="project" value="RHEA"/>
</dbReference>
<keyword evidence="3 10" id="KW-0328">Glycosyltransferase</keyword>
<feature type="domain" description="Glycosyl transferase family 28 C-terminal" evidence="12">
    <location>
        <begin position="192"/>
        <end position="359"/>
    </location>
</feature>
<dbReference type="PANTHER" id="PTHR21015">
    <property type="entry name" value="UDP-N-ACETYLGLUCOSAMINE--N-ACETYLMURAMYL-(PENTAPEPTIDE) PYROPHOSPHORYL-UNDECAPRENOL N-ACETYLGLUCOSAMINE TRANSFERASE 1"/>
    <property type="match status" value="1"/>
</dbReference>
<dbReference type="InterPro" id="IPR007235">
    <property type="entry name" value="Glyco_trans_28_C"/>
</dbReference>
<comment type="catalytic activity">
    <reaction evidence="10">
        <text>di-trans,octa-cis-undecaprenyl diphospho-N-acetyl-alpha-D-muramoyl-L-alanyl-D-glutamyl-meso-2,6-diaminopimeloyl-D-alanyl-D-alanine + UDP-N-acetyl-alpha-D-glucosamine = di-trans,octa-cis-undecaprenyl diphospho-[N-acetyl-alpha-D-glucosaminyl-(1-&gt;4)]-N-acetyl-alpha-D-muramoyl-L-alanyl-D-glutamyl-meso-2,6-diaminopimeloyl-D-alanyl-D-alanine + UDP + H(+)</text>
        <dbReference type="Rhea" id="RHEA:31227"/>
        <dbReference type="ChEBI" id="CHEBI:15378"/>
        <dbReference type="ChEBI" id="CHEBI:57705"/>
        <dbReference type="ChEBI" id="CHEBI:58223"/>
        <dbReference type="ChEBI" id="CHEBI:61387"/>
        <dbReference type="ChEBI" id="CHEBI:61388"/>
        <dbReference type="EC" id="2.4.1.227"/>
    </reaction>
</comment>
<organism evidence="13 14">
    <name type="scientific">Melghirimyces profundicolus</name>
    <dbReference type="NCBI Taxonomy" id="1242148"/>
    <lineage>
        <taxon>Bacteria</taxon>
        <taxon>Bacillati</taxon>
        <taxon>Bacillota</taxon>
        <taxon>Bacilli</taxon>
        <taxon>Bacillales</taxon>
        <taxon>Thermoactinomycetaceae</taxon>
        <taxon>Melghirimyces</taxon>
    </lineage>
</organism>
<keyword evidence="6 10" id="KW-0573">Peptidoglycan synthesis</keyword>
<keyword evidence="14" id="KW-1185">Reference proteome</keyword>
<comment type="caution">
    <text evidence="10">Lacks conserved residue(s) required for the propagation of feature annotation.</text>
</comment>
<feature type="binding site" evidence="10">
    <location>
        <begin position="11"/>
        <end position="13"/>
    </location>
    <ligand>
        <name>UDP-N-acetyl-alpha-D-glucosamine</name>
        <dbReference type="ChEBI" id="CHEBI:57705"/>
    </ligand>
</feature>
<keyword evidence="1 10" id="KW-1003">Cell membrane</keyword>
<comment type="pathway">
    <text evidence="10">Cell wall biogenesis; peptidoglycan biosynthesis.</text>
</comment>
<dbReference type="GO" id="GO:0071555">
    <property type="term" value="P:cell wall organization"/>
    <property type="evidence" value="ECO:0007669"/>
    <property type="project" value="UniProtKB-KW"/>
</dbReference>
<evidence type="ECO:0000256" key="4">
    <source>
        <dbReference type="ARBA" id="ARBA00022679"/>
    </source>
</evidence>
<reference evidence="13 14" key="1">
    <citation type="submission" date="2018-04" db="EMBL/GenBank/DDBJ databases">
        <title>Genomic Encyclopedia of Archaeal and Bacterial Type Strains, Phase II (KMG-II): from individual species to whole genera.</title>
        <authorList>
            <person name="Goeker M."/>
        </authorList>
    </citation>
    <scope>NUCLEOTIDE SEQUENCE [LARGE SCALE GENOMIC DNA]</scope>
    <source>
        <strain evidence="13 14">DSM 45787</strain>
    </source>
</reference>
<evidence type="ECO:0000256" key="8">
    <source>
        <dbReference type="ARBA" id="ARBA00023306"/>
    </source>
</evidence>
<feature type="binding site" evidence="10">
    <location>
        <position position="302"/>
    </location>
    <ligand>
        <name>UDP-N-acetyl-alpha-D-glucosamine</name>
        <dbReference type="ChEBI" id="CHEBI:57705"/>
    </ligand>
</feature>
<dbReference type="PANTHER" id="PTHR21015:SF22">
    <property type="entry name" value="GLYCOSYLTRANSFERASE"/>
    <property type="match status" value="1"/>
</dbReference>
<comment type="caution">
    <text evidence="13">The sequence shown here is derived from an EMBL/GenBank/DDBJ whole genome shotgun (WGS) entry which is preliminary data.</text>
</comment>
<dbReference type="NCBIfam" id="TIGR01133">
    <property type="entry name" value="murG"/>
    <property type="match status" value="1"/>
</dbReference>
<proteinExistence type="inferred from homology"/>
<keyword evidence="7 10" id="KW-0472">Membrane</keyword>
<dbReference type="OrthoDB" id="9808936at2"/>
<dbReference type="UniPathway" id="UPA00219"/>
<gene>
    <name evidence="10" type="primary">murG</name>
    <name evidence="13" type="ORF">C8P63_1343</name>
</gene>
<evidence type="ECO:0000256" key="2">
    <source>
        <dbReference type="ARBA" id="ARBA00022618"/>
    </source>
</evidence>
<keyword evidence="5 10" id="KW-0133">Cell shape</keyword>
<dbReference type="InterPro" id="IPR004276">
    <property type="entry name" value="GlycoTrans_28_N"/>
</dbReference>
<evidence type="ECO:0000256" key="7">
    <source>
        <dbReference type="ARBA" id="ARBA00023136"/>
    </source>
</evidence>
<dbReference type="Pfam" id="PF03033">
    <property type="entry name" value="Glyco_transf_28"/>
    <property type="match status" value="1"/>
</dbReference>
<dbReference type="Proteomes" id="UP000244240">
    <property type="component" value="Unassembled WGS sequence"/>
</dbReference>
<feature type="domain" description="Glycosyltransferase family 28 N-terminal" evidence="11">
    <location>
        <begin position="4"/>
        <end position="144"/>
    </location>
</feature>
<dbReference type="GO" id="GO:0008360">
    <property type="term" value="P:regulation of cell shape"/>
    <property type="evidence" value="ECO:0007669"/>
    <property type="project" value="UniProtKB-KW"/>
</dbReference>
<keyword evidence="4 10" id="KW-0808">Transferase</keyword>
<evidence type="ECO:0000256" key="9">
    <source>
        <dbReference type="ARBA" id="ARBA00023316"/>
    </source>
</evidence>
<dbReference type="RefSeq" id="WP_108026122.1">
    <property type="nucleotide sequence ID" value="NZ_QBKR01000034.1"/>
</dbReference>
<evidence type="ECO:0000256" key="1">
    <source>
        <dbReference type="ARBA" id="ARBA00022475"/>
    </source>
</evidence>
<dbReference type="SUPFAM" id="SSF53756">
    <property type="entry name" value="UDP-Glycosyltransferase/glycogen phosphorylase"/>
    <property type="match status" value="1"/>
</dbReference>
<accession>A0A2T6B5B9</accession>
<dbReference type="EC" id="2.4.1.227" evidence="10"/>
<keyword evidence="2 10" id="KW-0132">Cell division</keyword>
<comment type="function">
    <text evidence="10">Cell wall formation. Catalyzes the transfer of a GlcNAc subunit on undecaprenyl-pyrophosphoryl-MurNAc-pentapeptide (lipid intermediate I) to form undecaprenyl-pyrophosphoryl-MurNAc-(pentapeptide)GlcNAc (lipid intermediate II).</text>
</comment>
<evidence type="ECO:0000313" key="14">
    <source>
        <dbReference type="Proteomes" id="UP000244240"/>
    </source>
</evidence>
<dbReference type="InterPro" id="IPR006009">
    <property type="entry name" value="GlcNAc_MurG"/>
</dbReference>
<dbReference type="EMBL" id="QBKR01000034">
    <property type="protein sequence ID" value="PTX51235.1"/>
    <property type="molecule type" value="Genomic_DNA"/>
</dbReference>
<comment type="subcellular location">
    <subcellularLocation>
        <location evidence="10">Cell membrane</location>
        <topology evidence="10">Peripheral membrane protein</topology>
        <orientation evidence="10">Cytoplasmic side</orientation>
    </subcellularLocation>
</comment>
<evidence type="ECO:0000256" key="10">
    <source>
        <dbReference type="HAMAP-Rule" id="MF_00033"/>
    </source>
</evidence>
<evidence type="ECO:0000256" key="3">
    <source>
        <dbReference type="ARBA" id="ARBA00022676"/>
    </source>
</evidence>
<feature type="binding site" evidence="10">
    <location>
        <position position="199"/>
    </location>
    <ligand>
        <name>UDP-N-acetyl-alpha-D-glucosamine</name>
        <dbReference type="ChEBI" id="CHEBI:57705"/>
    </ligand>
</feature>
<evidence type="ECO:0000256" key="6">
    <source>
        <dbReference type="ARBA" id="ARBA00022984"/>
    </source>
</evidence>
<evidence type="ECO:0000256" key="5">
    <source>
        <dbReference type="ARBA" id="ARBA00022960"/>
    </source>
</evidence>
<protein>
    <recommendedName>
        <fullName evidence="10">UDP-N-acetylglucosamine--N-acetylmuramyl-(pentapeptide) pyrophosphoryl-undecaprenol N-acetylglucosamine transferase</fullName>
        <ecNumber evidence="10">2.4.1.227</ecNumber>
    </recommendedName>
    <alternativeName>
        <fullName evidence="10">Undecaprenyl-PP-MurNAc-pentapeptide-UDPGlcNAc GlcNAc transferase</fullName>
    </alternativeName>
</protein>
<evidence type="ECO:0000313" key="13">
    <source>
        <dbReference type="EMBL" id="PTX51235.1"/>
    </source>
</evidence>
<evidence type="ECO:0000259" key="12">
    <source>
        <dbReference type="Pfam" id="PF04101"/>
    </source>
</evidence>
<dbReference type="AlphaFoldDB" id="A0A2T6B5B9"/>
<dbReference type="GO" id="GO:0009252">
    <property type="term" value="P:peptidoglycan biosynthetic process"/>
    <property type="evidence" value="ECO:0007669"/>
    <property type="project" value="UniProtKB-UniRule"/>
</dbReference>
<dbReference type="Pfam" id="PF04101">
    <property type="entry name" value="Glyco_tran_28_C"/>
    <property type="match status" value="1"/>
</dbReference>
<dbReference type="GO" id="GO:0005886">
    <property type="term" value="C:plasma membrane"/>
    <property type="evidence" value="ECO:0007669"/>
    <property type="project" value="UniProtKB-SubCell"/>
</dbReference>
<dbReference type="GO" id="GO:0050511">
    <property type="term" value="F:undecaprenyldiphospho-muramoylpentapeptide beta-N-acetylglucosaminyltransferase activity"/>
    <property type="evidence" value="ECO:0007669"/>
    <property type="project" value="UniProtKB-UniRule"/>
</dbReference>
<name>A0A2T6B5B9_9BACL</name>
<dbReference type="CDD" id="cd03785">
    <property type="entry name" value="GT28_MurG"/>
    <property type="match status" value="1"/>
</dbReference>
<dbReference type="GO" id="GO:0005975">
    <property type="term" value="P:carbohydrate metabolic process"/>
    <property type="evidence" value="ECO:0007669"/>
    <property type="project" value="InterPro"/>
</dbReference>
<dbReference type="GO" id="GO:0051301">
    <property type="term" value="P:cell division"/>
    <property type="evidence" value="ECO:0007669"/>
    <property type="project" value="UniProtKB-KW"/>
</dbReference>
<dbReference type="HAMAP" id="MF_00033">
    <property type="entry name" value="MurG"/>
    <property type="match status" value="1"/>
</dbReference>
<dbReference type="Gene3D" id="3.40.50.2000">
    <property type="entry name" value="Glycogen Phosphorylase B"/>
    <property type="match status" value="2"/>
</dbReference>
<keyword evidence="9 10" id="KW-0961">Cell wall biogenesis/degradation</keyword>
<feature type="binding site" evidence="10">
    <location>
        <position position="257"/>
    </location>
    <ligand>
        <name>UDP-N-acetyl-alpha-D-glucosamine</name>
        <dbReference type="ChEBI" id="CHEBI:57705"/>
    </ligand>
</feature>
<evidence type="ECO:0000259" key="11">
    <source>
        <dbReference type="Pfam" id="PF03033"/>
    </source>
</evidence>
<sequence length="373" mass="41173">MKKVMLSGGGTGGHIYPALSISKAIRQRFPDAEIGYIGTENGLEAKIVPKEEDIRFFAVEIQGFRRKLSLDNLQTVAKFLRAVRKCKKYIREFQPDVVVGTGGYVSGPSLYAAARMGIPTLILEPDVLPGLTTRFLSRYVDVVAISLSGSEQYLSKARRIIHTGNPRGTEVIHANGKKGRKSLGVQQADKPIVLIFGGSRGAKPLNDAVTEMIPRIREAHHLHFVYVTGEVHYEKVTANIKDENEDGIPHLTIRPFIYNMPDVLAGTSLVVGRAGASTLAELTALGIPSILVPSPYVTNNHQETNARWLEEQGAGCMILEKELNGGRLWEMIRAITDDPNRHREMSEAARKLGRPDAAEVIVDELDKLSRRKH</sequence>